<organism evidence="2 3">
    <name type="scientific">Lysobacter yangpyeongensis</name>
    <dbReference type="NCBI Taxonomy" id="346182"/>
    <lineage>
        <taxon>Bacteria</taxon>
        <taxon>Pseudomonadati</taxon>
        <taxon>Pseudomonadota</taxon>
        <taxon>Gammaproteobacteria</taxon>
        <taxon>Lysobacterales</taxon>
        <taxon>Lysobacteraceae</taxon>
        <taxon>Lysobacter</taxon>
    </lineage>
</organism>
<keyword evidence="3" id="KW-1185">Reference proteome</keyword>
<dbReference type="GO" id="GO:0016757">
    <property type="term" value="F:glycosyltransferase activity"/>
    <property type="evidence" value="ECO:0007669"/>
    <property type="project" value="UniProtKB-KW"/>
</dbReference>
<accession>A0ABW0SRI1</accession>
<name>A0ABW0SRI1_9GAMM</name>
<sequence>MRYLLVAYDFPPVPSPQALRWSYLTRELAELGNEVHVLAPDIDGYGPGGELVPMPGVTVHRCDAGLFTGYLVRKRRARRTAVAAVAGAAQGPCSPSVPARAAGPEGLNWKGRLFERANKIASMIYFPDLRGEWVRPARRALDRLLDELQPDVVISSHEPAVSIPLGLHAKRRGFKWICDLGDPVLAPYTPSRWRRHAFRLERRLCQRADLVTTTTEAALQTLSSRHGITPNRMLLLTQGFDHRIRDDRRMPPLEFDTGKLELVYTGSFYAFRDPSQLLAAVAAVPGVRLTVATIMPPPALVDAARQAPESVRLAGFLSHGQSLSLQRHCDMLVNIANDDPIQIPGKLYEYLGSPVRILSIGDAPDSASGRLLSELDAGWLVPNTAADIVALLERQLQEKRSKGSVARREQSAVDGRYSWHALAGSLHRHCALISSGELA</sequence>
<comment type="caution">
    <text evidence="2">The sequence shown here is derived from an EMBL/GenBank/DDBJ whole genome shotgun (WGS) entry which is preliminary data.</text>
</comment>
<dbReference type="Pfam" id="PF13579">
    <property type="entry name" value="Glyco_trans_4_4"/>
    <property type="match status" value="1"/>
</dbReference>
<keyword evidence="2" id="KW-0328">Glycosyltransferase</keyword>
<gene>
    <name evidence="2" type="ORF">ACFPN1_15480</name>
</gene>
<dbReference type="RefSeq" id="WP_386756090.1">
    <property type="nucleotide sequence ID" value="NZ_JBHSNM010000008.1"/>
</dbReference>
<dbReference type="Proteomes" id="UP001596036">
    <property type="component" value="Unassembled WGS sequence"/>
</dbReference>
<dbReference type="Gene3D" id="3.40.50.2000">
    <property type="entry name" value="Glycogen Phosphorylase B"/>
    <property type="match status" value="2"/>
</dbReference>
<proteinExistence type="predicted"/>
<evidence type="ECO:0000313" key="3">
    <source>
        <dbReference type="Proteomes" id="UP001596036"/>
    </source>
</evidence>
<keyword evidence="2" id="KW-0808">Transferase</keyword>
<protein>
    <submittedName>
        <fullName evidence="2">Glycosyltransferase</fullName>
        <ecNumber evidence="2">2.4.-.-</ecNumber>
    </submittedName>
</protein>
<evidence type="ECO:0000313" key="2">
    <source>
        <dbReference type="EMBL" id="MFC5571461.1"/>
    </source>
</evidence>
<dbReference type="EMBL" id="JBHSNM010000008">
    <property type="protein sequence ID" value="MFC5571461.1"/>
    <property type="molecule type" value="Genomic_DNA"/>
</dbReference>
<dbReference type="EC" id="2.4.-.-" evidence="2"/>
<evidence type="ECO:0000259" key="1">
    <source>
        <dbReference type="Pfam" id="PF13579"/>
    </source>
</evidence>
<feature type="domain" description="Glycosyltransferase subfamily 4-like N-terminal" evidence="1">
    <location>
        <begin position="21"/>
        <end position="236"/>
    </location>
</feature>
<dbReference type="InterPro" id="IPR028098">
    <property type="entry name" value="Glyco_trans_4-like_N"/>
</dbReference>
<dbReference type="SUPFAM" id="SSF53756">
    <property type="entry name" value="UDP-Glycosyltransferase/glycogen phosphorylase"/>
    <property type="match status" value="1"/>
</dbReference>
<reference evidence="3" key="1">
    <citation type="journal article" date="2019" name="Int. J. Syst. Evol. Microbiol.">
        <title>The Global Catalogue of Microorganisms (GCM) 10K type strain sequencing project: providing services to taxonomists for standard genome sequencing and annotation.</title>
        <authorList>
            <consortium name="The Broad Institute Genomics Platform"/>
            <consortium name="The Broad Institute Genome Sequencing Center for Infectious Disease"/>
            <person name="Wu L."/>
            <person name="Ma J."/>
        </authorList>
    </citation>
    <scope>NUCLEOTIDE SEQUENCE [LARGE SCALE GENOMIC DNA]</scope>
    <source>
        <strain evidence="3">KACC 11407</strain>
    </source>
</reference>